<comment type="caution">
    <text evidence="2">The sequence shown here is derived from an EMBL/GenBank/DDBJ whole genome shotgun (WGS) entry which is preliminary data.</text>
</comment>
<dbReference type="Pfam" id="PF14392">
    <property type="entry name" value="zf-CCHC_4"/>
    <property type="match status" value="1"/>
</dbReference>
<evidence type="ECO:0000313" key="2">
    <source>
        <dbReference type="EMBL" id="KAL0431006.1"/>
    </source>
</evidence>
<proteinExistence type="predicted"/>
<gene>
    <name evidence="2" type="ORF">Sradi_0726600</name>
</gene>
<reference evidence="2" key="1">
    <citation type="submission" date="2020-06" db="EMBL/GenBank/DDBJ databases">
        <authorList>
            <person name="Li T."/>
            <person name="Hu X."/>
            <person name="Zhang T."/>
            <person name="Song X."/>
            <person name="Zhang H."/>
            <person name="Dai N."/>
            <person name="Sheng W."/>
            <person name="Hou X."/>
            <person name="Wei L."/>
        </authorList>
    </citation>
    <scope>NUCLEOTIDE SEQUENCE</scope>
    <source>
        <strain evidence="2">G02</strain>
        <tissue evidence="2">Leaf</tissue>
    </source>
</reference>
<evidence type="ECO:0000259" key="1">
    <source>
        <dbReference type="Pfam" id="PF14392"/>
    </source>
</evidence>
<name>A0AAW2VT28_SESRA</name>
<dbReference type="EMBL" id="JACGWJ010000003">
    <property type="protein sequence ID" value="KAL0431006.1"/>
    <property type="molecule type" value="Genomic_DNA"/>
</dbReference>
<feature type="domain" description="Zinc knuckle CX2CX4HX4C" evidence="1">
    <location>
        <begin position="4"/>
        <end position="39"/>
    </location>
</feature>
<organism evidence="2">
    <name type="scientific">Sesamum radiatum</name>
    <name type="common">Black benniseed</name>
    <dbReference type="NCBI Taxonomy" id="300843"/>
    <lineage>
        <taxon>Eukaryota</taxon>
        <taxon>Viridiplantae</taxon>
        <taxon>Streptophyta</taxon>
        <taxon>Embryophyta</taxon>
        <taxon>Tracheophyta</taxon>
        <taxon>Spermatophyta</taxon>
        <taxon>Magnoliopsida</taxon>
        <taxon>eudicotyledons</taxon>
        <taxon>Gunneridae</taxon>
        <taxon>Pentapetalae</taxon>
        <taxon>asterids</taxon>
        <taxon>lamiids</taxon>
        <taxon>Lamiales</taxon>
        <taxon>Pedaliaceae</taxon>
        <taxon>Sesamum</taxon>
    </lineage>
</organism>
<accession>A0AAW2VT28</accession>
<protein>
    <recommendedName>
        <fullName evidence="1">Zinc knuckle CX2CX4HX4C domain-containing protein</fullName>
    </recommendedName>
</protein>
<sequence>MALKLRSPIGEELLIRFTYEHLRNFYYLCGWLGHIDKYYEAQFENGFREMKEATPYEPWLRASTSERRWVQAVSMGHRPPTHSLQYRPPLCTGAAVFGTFNVSKDSSAPRMDHREHMLMSHPSCKIPGEGSAAEDVDSSPPAFNWGKTVDIDMIGYCSGFGRLSRG</sequence>
<reference evidence="2" key="2">
    <citation type="journal article" date="2024" name="Plant">
        <title>Genomic evolution and insights into agronomic trait innovations of Sesamum species.</title>
        <authorList>
            <person name="Miao H."/>
            <person name="Wang L."/>
            <person name="Qu L."/>
            <person name="Liu H."/>
            <person name="Sun Y."/>
            <person name="Le M."/>
            <person name="Wang Q."/>
            <person name="Wei S."/>
            <person name="Zheng Y."/>
            <person name="Lin W."/>
            <person name="Duan Y."/>
            <person name="Cao H."/>
            <person name="Xiong S."/>
            <person name="Wang X."/>
            <person name="Wei L."/>
            <person name="Li C."/>
            <person name="Ma Q."/>
            <person name="Ju M."/>
            <person name="Zhao R."/>
            <person name="Li G."/>
            <person name="Mu C."/>
            <person name="Tian Q."/>
            <person name="Mei H."/>
            <person name="Zhang T."/>
            <person name="Gao T."/>
            <person name="Zhang H."/>
        </authorList>
    </citation>
    <scope>NUCLEOTIDE SEQUENCE</scope>
    <source>
        <strain evidence="2">G02</strain>
    </source>
</reference>
<dbReference type="AlphaFoldDB" id="A0AAW2VT28"/>
<dbReference type="InterPro" id="IPR025836">
    <property type="entry name" value="Zn_knuckle_CX2CX4HX4C"/>
</dbReference>